<organism evidence="1 2">
    <name type="scientific">Tribolium castaneum</name>
    <name type="common">Red flour beetle</name>
    <dbReference type="NCBI Taxonomy" id="7070"/>
    <lineage>
        <taxon>Eukaryota</taxon>
        <taxon>Metazoa</taxon>
        <taxon>Ecdysozoa</taxon>
        <taxon>Arthropoda</taxon>
        <taxon>Hexapoda</taxon>
        <taxon>Insecta</taxon>
        <taxon>Pterygota</taxon>
        <taxon>Neoptera</taxon>
        <taxon>Endopterygota</taxon>
        <taxon>Coleoptera</taxon>
        <taxon>Polyphaga</taxon>
        <taxon>Cucujiformia</taxon>
        <taxon>Tenebrionidae</taxon>
        <taxon>Tenebrionidae incertae sedis</taxon>
        <taxon>Tribolium</taxon>
    </lineage>
</organism>
<name>A0A139WAT0_TRICA</name>
<evidence type="ECO:0000313" key="2">
    <source>
        <dbReference type="Proteomes" id="UP000007266"/>
    </source>
</evidence>
<protein>
    <submittedName>
        <fullName evidence="1">Uncharacterized protein</fullName>
    </submittedName>
</protein>
<proteinExistence type="predicted"/>
<sequence>MIWWWFVVFTAQKTWQRTRHPEPEVTFSMNETEFNSILLNSPEPYRANSLYTTM</sequence>
<dbReference type="Proteomes" id="UP000007266">
    <property type="component" value="Linkage group 10"/>
</dbReference>
<accession>A0A139WAT0</accession>
<dbReference type="InParanoid" id="A0A139WAT0"/>
<gene>
    <name evidence="1" type="primary">AUGUSTUS-3.0.2_31417</name>
    <name evidence="1" type="ORF">TcasGA2_TC031417</name>
</gene>
<keyword evidence="2" id="KW-1185">Reference proteome</keyword>
<reference evidence="1 2" key="2">
    <citation type="journal article" date="2010" name="Nucleic Acids Res.">
        <title>BeetleBase in 2010: revisions to provide comprehensive genomic information for Tribolium castaneum.</title>
        <authorList>
            <person name="Kim H.S."/>
            <person name="Murphy T."/>
            <person name="Xia J."/>
            <person name="Caragea D."/>
            <person name="Park Y."/>
            <person name="Beeman R.W."/>
            <person name="Lorenzen M.D."/>
            <person name="Butcher S."/>
            <person name="Manak J.R."/>
            <person name="Brown S.J."/>
        </authorList>
    </citation>
    <scope>GENOME REANNOTATION</scope>
    <source>
        <strain evidence="1 2">Georgia GA2</strain>
    </source>
</reference>
<dbReference type="EMBL" id="KQ971380">
    <property type="protein sequence ID" value="KYB25001.1"/>
    <property type="molecule type" value="Genomic_DNA"/>
</dbReference>
<reference evidence="1 2" key="1">
    <citation type="journal article" date="2008" name="Nature">
        <title>The genome of the model beetle and pest Tribolium castaneum.</title>
        <authorList>
            <consortium name="Tribolium Genome Sequencing Consortium"/>
            <person name="Richards S."/>
            <person name="Gibbs R.A."/>
            <person name="Weinstock G.M."/>
            <person name="Brown S.J."/>
            <person name="Denell R."/>
            <person name="Beeman R.W."/>
            <person name="Gibbs R."/>
            <person name="Beeman R.W."/>
            <person name="Brown S.J."/>
            <person name="Bucher G."/>
            <person name="Friedrich M."/>
            <person name="Grimmelikhuijzen C.J."/>
            <person name="Klingler M."/>
            <person name="Lorenzen M."/>
            <person name="Richards S."/>
            <person name="Roth S."/>
            <person name="Schroder R."/>
            <person name="Tautz D."/>
            <person name="Zdobnov E.M."/>
            <person name="Muzny D."/>
            <person name="Gibbs R.A."/>
            <person name="Weinstock G.M."/>
            <person name="Attaway T."/>
            <person name="Bell S."/>
            <person name="Buhay C.J."/>
            <person name="Chandrabose M.N."/>
            <person name="Chavez D."/>
            <person name="Clerk-Blankenburg K.P."/>
            <person name="Cree A."/>
            <person name="Dao M."/>
            <person name="Davis C."/>
            <person name="Chacko J."/>
            <person name="Dinh H."/>
            <person name="Dugan-Rocha S."/>
            <person name="Fowler G."/>
            <person name="Garner T.T."/>
            <person name="Garnes J."/>
            <person name="Gnirke A."/>
            <person name="Hawes A."/>
            <person name="Hernandez J."/>
            <person name="Hines S."/>
            <person name="Holder M."/>
            <person name="Hume J."/>
            <person name="Jhangiani S.N."/>
            <person name="Joshi V."/>
            <person name="Khan Z.M."/>
            <person name="Jackson L."/>
            <person name="Kovar C."/>
            <person name="Kowis A."/>
            <person name="Lee S."/>
            <person name="Lewis L.R."/>
            <person name="Margolis J."/>
            <person name="Morgan M."/>
            <person name="Nazareth L.V."/>
            <person name="Nguyen N."/>
            <person name="Okwuonu G."/>
            <person name="Parker D."/>
            <person name="Richards S."/>
            <person name="Ruiz S.J."/>
            <person name="Santibanez J."/>
            <person name="Savard J."/>
            <person name="Scherer S.E."/>
            <person name="Schneider B."/>
            <person name="Sodergren E."/>
            <person name="Tautz D."/>
            <person name="Vattahil S."/>
            <person name="Villasana D."/>
            <person name="White C.S."/>
            <person name="Wright R."/>
            <person name="Park Y."/>
            <person name="Beeman R.W."/>
            <person name="Lord J."/>
            <person name="Oppert B."/>
            <person name="Lorenzen M."/>
            <person name="Brown S."/>
            <person name="Wang L."/>
            <person name="Savard J."/>
            <person name="Tautz D."/>
            <person name="Richards S."/>
            <person name="Weinstock G."/>
            <person name="Gibbs R.A."/>
            <person name="Liu Y."/>
            <person name="Worley K."/>
            <person name="Weinstock G."/>
            <person name="Elsik C.G."/>
            <person name="Reese J.T."/>
            <person name="Elhaik E."/>
            <person name="Landan G."/>
            <person name="Graur D."/>
            <person name="Arensburger P."/>
            <person name="Atkinson P."/>
            <person name="Beeman R.W."/>
            <person name="Beidler J."/>
            <person name="Brown S.J."/>
            <person name="Demuth J.P."/>
            <person name="Drury D.W."/>
            <person name="Du Y.Z."/>
            <person name="Fujiwara H."/>
            <person name="Lorenzen M."/>
            <person name="Maselli V."/>
            <person name="Osanai M."/>
            <person name="Park Y."/>
            <person name="Robertson H.M."/>
            <person name="Tu Z."/>
            <person name="Wang J.J."/>
            <person name="Wang S."/>
            <person name="Richards S."/>
            <person name="Song H."/>
            <person name="Zhang L."/>
            <person name="Sodergren E."/>
            <person name="Werner D."/>
            <person name="Stanke M."/>
            <person name="Morgenstern B."/>
            <person name="Solovyev V."/>
            <person name="Kosarev P."/>
            <person name="Brown G."/>
            <person name="Chen H.C."/>
            <person name="Ermolaeva O."/>
            <person name="Hlavina W."/>
            <person name="Kapustin Y."/>
            <person name="Kiryutin B."/>
            <person name="Kitts P."/>
            <person name="Maglott D."/>
            <person name="Pruitt K."/>
            <person name="Sapojnikov V."/>
            <person name="Souvorov A."/>
            <person name="Mackey A.J."/>
            <person name="Waterhouse R.M."/>
            <person name="Wyder S."/>
            <person name="Zdobnov E.M."/>
            <person name="Zdobnov E.M."/>
            <person name="Wyder S."/>
            <person name="Kriventseva E.V."/>
            <person name="Kadowaki T."/>
            <person name="Bork P."/>
            <person name="Aranda M."/>
            <person name="Bao R."/>
            <person name="Beermann A."/>
            <person name="Berns N."/>
            <person name="Bolognesi R."/>
            <person name="Bonneton F."/>
            <person name="Bopp D."/>
            <person name="Brown S.J."/>
            <person name="Bucher G."/>
            <person name="Butts T."/>
            <person name="Chaumot A."/>
            <person name="Denell R.E."/>
            <person name="Ferrier D.E."/>
            <person name="Friedrich M."/>
            <person name="Gordon C.M."/>
            <person name="Jindra M."/>
            <person name="Klingler M."/>
            <person name="Lan Q."/>
            <person name="Lattorff H.M."/>
            <person name="Laudet V."/>
            <person name="von Levetsow C."/>
            <person name="Liu Z."/>
            <person name="Lutz R."/>
            <person name="Lynch J.A."/>
            <person name="da Fonseca R.N."/>
            <person name="Posnien N."/>
            <person name="Reuter R."/>
            <person name="Roth S."/>
            <person name="Savard J."/>
            <person name="Schinko J.B."/>
            <person name="Schmitt C."/>
            <person name="Schoppmeier M."/>
            <person name="Schroder R."/>
            <person name="Shippy T.D."/>
            <person name="Simonnet F."/>
            <person name="Marques-Souza H."/>
            <person name="Tautz D."/>
            <person name="Tomoyasu Y."/>
            <person name="Trauner J."/>
            <person name="Van der Zee M."/>
            <person name="Vervoort M."/>
            <person name="Wittkopp N."/>
            <person name="Wimmer E.A."/>
            <person name="Yang X."/>
            <person name="Jones A.K."/>
            <person name="Sattelle D.B."/>
            <person name="Ebert P.R."/>
            <person name="Nelson D."/>
            <person name="Scott J.G."/>
            <person name="Beeman R.W."/>
            <person name="Muthukrishnan S."/>
            <person name="Kramer K.J."/>
            <person name="Arakane Y."/>
            <person name="Beeman R.W."/>
            <person name="Zhu Q."/>
            <person name="Hogenkamp D."/>
            <person name="Dixit R."/>
            <person name="Oppert B."/>
            <person name="Jiang H."/>
            <person name="Zou Z."/>
            <person name="Marshall J."/>
            <person name="Elpidina E."/>
            <person name="Vinokurov K."/>
            <person name="Oppert C."/>
            <person name="Zou Z."/>
            <person name="Evans J."/>
            <person name="Lu Z."/>
            <person name="Zhao P."/>
            <person name="Sumathipala N."/>
            <person name="Altincicek B."/>
            <person name="Vilcinskas A."/>
            <person name="Williams M."/>
            <person name="Hultmark D."/>
            <person name="Hetru C."/>
            <person name="Jiang H."/>
            <person name="Grimmelikhuijzen C.J."/>
            <person name="Hauser F."/>
            <person name="Cazzamali G."/>
            <person name="Williamson M."/>
            <person name="Park Y."/>
            <person name="Li B."/>
            <person name="Tanaka Y."/>
            <person name="Predel R."/>
            <person name="Neupert S."/>
            <person name="Schachtner J."/>
            <person name="Verleyen P."/>
            <person name="Raible F."/>
            <person name="Bork P."/>
            <person name="Friedrich M."/>
            <person name="Walden K.K."/>
            <person name="Robertson H.M."/>
            <person name="Angeli S."/>
            <person name="Foret S."/>
            <person name="Bucher G."/>
            <person name="Schuetz S."/>
            <person name="Maleszka R."/>
            <person name="Wimmer E.A."/>
            <person name="Beeman R.W."/>
            <person name="Lorenzen M."/>
            <person name="Tomoyasu Y."/>
            <person name="Miller S.C."/>
            <person name="Grossmann D."/>
            <person name="Bucher G."/>
        </authorList>
    </citation>
    <scope>NUCLEOTIDE SEQUENCE [LARGE SCALE GENOMIC DNA]</scope>
    <source>
        <strain evidence="1 2">Georgia GA2</strain>
    </source>
</reference>
<evidence type="ECO:0000313" key="1">
    <source>
        <dbReference type="EMBL" id="KYB25001.1"/>
    </source>
</evidence>
<dbReference type="AlphaFoldDB" id="A0A139WAT0"/>